<sequence length="86" mass="9830">MLVVYLSVHAIVLRNKVVGMQIGVCASVRLYKYFLCDLRMSSERDSRQMCSFQALTISGVIGPYLHAFVLISTYMMIHLLSPEIDW</sequence>
<reference evidence="2 3" key="1">
    <citation type="journal article" date="2010" name="Nature">
        <title>Genome sequencing and analysis of the model grass Brachypodium distachyon.</title>
        <authorList>
            <consortium name="International Brachypodium Initiative"/>
        </authorList>
    </citation>
    <scope>NUCLEOTIDE SEQUENCE [LARGE SCALE GENOMIC DNA]</scope>
    <source>
        <strain evidence="2 3">Bd21</strain>
    </source>
</reference>
<evidence type="ECO:0000313" key="2">
    <source>
        <dbReference type="EMBL" id="PNT61678.1"/>
    </source>
</evidence>
<dbReference type="Gramene" id="PNT61678">
    <property type="protein sequence ID" value="PNT61678"/>
    <property type="gene ID" value="BRADI_5g18605v3"/>
</dbReference>
<proteinExistence type="predicted"/>
<keyword evidence="4" id="KW-1185">Reference proteome</keyword>
<dbReference type="InParanoid" id="A0A2K2CI15"/>
<dbReference type="EnsemblPlants" id="PNT61678">
    <property type="protein sequence ID" value="PNT61678"/>
    <property type="gene ID" value="BRADI_5g18605v3"/>
</dbReference>
<dbReference type="EMBL" id="CM000884">
    <property type="protein sequence ID" value="PNT61678.1"/>
    <property type="molecule type" value="Genomic_DNA"/>
</dbReference>
<organism evidence="2">
    <name type="scientific">Brachypodium distachyon</name>
    <name type="common">Purple false brome</name>
    <name type="synonym">Trachynia distachya</name>
    <dbReference type="NCBI Taxonomy" id="15368"/>
    <lineage>
        <taxon>Eukaryota</taxon>
        <taxon>Viridiplantae</taxon>
        <taxon>Streptophyta</taxon>
        <taxon>Embryophyta</taxon>
        <taxon>Tracheophyta</taxon>
        <taxon>Spermatophyta</taxon>
        <taxon>Magnoliopsida</taxon>
        <taxon>Liliopsida</taxon>
        <taxon>Poales</taxon>
        <taxon>Poaceae</taxon>
        <taxon>BOP clade</taxon>
        <taxon>Pooideae</taxon>
        <taxon>Stipodae</taxon>
        <taxon>Brachypodieae</taxon>
        <taxon>Brachypodium</taxon>
    </lineage>
</organism>
<reference evidence="3" key="3">
    <citation type="submission" date="2018-08" db="UniProtKB">
        <authorList>
            <consortium name="EnsemblPlants"/>
        </authorList>
    </citation>
    <scope>IDENTIFICATION</scope>
    <source>
        <strain evidence="3">cv. Bd21</strain>
    </source>
</reference>
<evidence type="ECO:0000313" key="3">
    <source>
        <dbReference type="EnsemblPlants" id="PNT61678"/>
    </source>
</evidence>
<keyword evidence="1" id="KW-1133">Transmembrane helix</keyword>
<gene>
    <name evidence="2" type="ORF">BRADI_5g18605v3</name>
</gene>
<protein>
    <submittedName>
        <fullName evidence="2 3">Uncharacterized protein</fullName>
    </submittedName>
</protein>
<evidence type="ECO:0000313" key="4">
    <source>
        <dbReference type="Proteomes" id="UP000008810"/>
    </source>
</evidence>
<feature type="transmembrane region" description="Helical" evidence="1">
    <location>
        <begin position="52"/>
        <end position="77"/>
    </location>
</feature>
<dbReference type="AlphaFoldDB" id="A0A2K2CI15"/>
<name>A0A2K2CI15_BRADI</name>
<evidence type="ECO:0000256" key="1">
    <source>
        <dbReference type="SAM" id="Phobius"/>
    </source>
</evidence>
<dbReference type="Proteomes" id="UP000008810">
    <property type="component" value="Chromosome 5"/>
</dbReference>
<reference evidence="2" key="2">
    <citation type="submission" date="2017-06" db="EMBL/GenBank/DDBJ databases">
        <title>WGS assembly of Brachypodium distachyon.</title>
        <authorList>
            <consortium name="The International Brachypodium Initiative"/>
            <person name="Lucas S."/>
            <person name="Harmon-Smith M."/>
            <person name="Lail K."/>
            <person name="Tice H."/>
            <person name="Grimwood J."/>
            <person name="Bruce D."/>
            <person name="Barry K."/>
            <person name="Shu S."/>
            <person name="Lindquist E."/>
            <person name="Wang M."/>
            <person name="Pitluck S."/>
            <person name="Vogel J.P."/>
            <person name="Garvin D.F."/>
            <person name="Mockler T.C."/>
            <person name="Schmutz J."/>
            <person name="Rokhsar D."/>
            <person name="Bevan M.W."/>
        </authorList>
    </citation>
    <scope>NUCLEOTIDE SEQUENCE</scope>
    <source>
        <strain evidence="2">Bd21</strain>
    </source>
</reference>
<keyword evidence="1" id="KW-0812">Transmembrane</keyword>
<accession>A0A2K2CI15</accession>
<keyword evidence="1" id="KW-0472">Membrane</keyword>